<gene>
    <name evidence="2" type="ORF">TPA0910_67710</name>
</gene>
<organism evidence="2 3">
    <name type="scientific">Streptomyces hygroscopicus</name>
    <dbReference type="NCBI Taxonomy" id="1912"/>
    <lineage>
        <taxon>Bacteria</taxon>
        <taxon>Bacillati</taxon>
        <taxon>Actinomycetota</taxon>
        <taxon>Actinomycetes</taxon>
        <taxon>Kitasatosporales</taxon>
        <taxon>Streptomycetaceae</taxon>
        <taxon>Streptomyces</taxon>
        <taxon>Streptomyces violaceusniger group</taxon>
    </lineage>
</organism>
<evidence type="ECO:0000313" key="3">
    <source>
        <dbReference type="Proteomes" id="UP001054854"/>
    </source>
</evidence>
<proteinExistence type="predicted"/>
<comment type="caution">
    <text evidence="2">The sequence shown here is derived from an EMBL/GenBank/DDBJ whole genome shotgun (WGS) entry which is preliminary data.</text>
</comment>
<evidence type="ECO:0008006" key="4">
    <source>
        <dbReference type="Google" id="ProtNLM"/>
    </source>
</evidence>
<name>A0ABQ3U9U2_STRHY</name>
<feature type="chain" id="PRO_5045787509" description="Secreted protein" evidence="1">
    <location>
        <begin position="28"/>
        <end position="111"/>
    </location>
</feature>
<keyword evidence="1" id="KW-0732">Signal</keyword>
<dbReference type="Proteomes" id="UP001054854">
    <property type="component" value="Unassembled WGS sequence"/>
</dbReference>
<evidence type="ECO:0000313" key="2">
    <source>
        <dbReference type="EMBL" id="GHJ32338.1"/>
    </source>
</evidence>
<protein>
    <recommendedName>
        <fullName evidence="4">Secreted protein</fullName>
    </recommendedName>
</protein>
<feature type="signal peptide" evidence="1">
    <location>
        <begin position="1"/>
        <end position="27"/>
    </location>
</feature>
<dbReference type="EMBL" id="BNEK01000005">
    <property type="protein sequence ID" value="GHJ32338.1"/>
    <property type="molecule type" value="Genomic_DNA"/>
</dbReference>
<reference evidence="2" key="1">
    <citation type="submission" date="2024-05" db="EMBL/GenBank/DDBJ databases">
        <title>Whole genome shotgun sequence of Streptomyces hygroscopicus NBRC 113678.</title>
        <authorList>
            <person name="Komaki H."/>
            <person name="Tamura T."/>
        </authorList>
    </citation>
    <scope>NUCLEOTIDE SEQUENCE</scope>
    <source>
        <strain evidence="2">N11-34</strain>
    </source>
</reference>
<keyword evidence="3" id="KW-1185">Reference proteome</keyword>
<accession>A0ABQ3U9U2</accession>
<sequence length="111" mass="11155">MRLRHAFTTAALGSALAVGSMTVPAQAASVSSAQASPTASTAAAACSMWTDYKYGHGRGLRYCPGSGRDVQVTVKCGDPAAPIRRTNSGYEGAVADCPSGLGAIGVSGKYV</sequence>
<evidence type="ECO:0000256" key="1">
    <source>
        <dbReference type="SAM" id="SignalP"/>
    </source>
</evidence>